<dbReference type="EnsemblProtists" id="EOD25755">
    <property type="protein sequence ID" value="EOD25755"/>
    <property type="gene ID" value="EMIHUDRAFT_421383"/>
</dbReference>
<dbReference type="SUPFAM" id="SSF63712">
    <property type="entry name" value="Nicotinic receptor ligand binding domain-like"/>
    <property type="match status" value="1"/>
</dbReference>
<organism evidence="8 9">
    <name type="scientific">Emiliania huxleyi (strain CCMP1516)</name>
    <dbReference type="NCBI Taxonomy" id="280463"/>
    <lineage>
        <taxon>Eukaryota</taxon>
        <taxon>Haptista</taxon>
        <taxon>Haptophyta</taxon>
        <taxon>Prymnesiophyceae</taxon>
        <taxon>Isochrysidales</taxon>
        <taxon>Noelaerhabdaceae</taxon>
        <taxon>Emiliania</taxon>
    </lineage>
</organism>
<dbReference type="STRING" id="2903.R1EGC3"/>
<proteinExistence type="predicted"/>
<dbReference type="KEGG" id="ehx:EMIHUDRAFT_421383"/>
<protein>
    <recommendedName>
        <fullName evidence="7">Neurotransmitter-gated ion-channel ligand-binding domain-containing protein</fullName>
    </recommendedName>
</protein>
<dbReference type="Proteomes" id="UP000013827">
    <property type="component" value="Unassembled WGS sequence"/>
</dbReference>
<dbReference type="InterPro" id="IPR038050">
    <property type="entry name" value="Neuro_actylchol_rec"/>
</dbReference>
<dbReference type="GO" id="GO:0005230">
    <property type="term" value="F:extracellular ligand-gated monoatomic ion channel activity"/>
    <property type="evidence" value="ECO:0007669"/>
    <property type="project" value="InterPro"/>
</dbReference>
<reference evidence="8" key="2">
    <citation type="submission" date="2024-10" db="UniProtKB">
        <authorList>
            <consortium name="EnsemblProtists"/>
        </authorList>
    </citation>
    <scope>IDENTIFICATION</scope>
</reference>
<feature type="transmembrane region" description="Helical" evidence="6">
    <location>
        <begin position="316"/>
        <end position="336"/>
    </location>
</feature>
<evidence type="ECO:0000256" key="6">
    <source>
        <dbReference type="SAM" id="Phobius"/>
    </source>
</evidence>
<dbReference type="RefSeq" id="XP_005778184.1">
    <property type="nucleotide sequence ID" value="XM_005778127.1"/>
</dbReference>
<feature type="region of interest" description="Disordered" evidence="5">
    <location>
        <begin position="380"/>
        <end position="454"/>
    </location>
</feature>
<evidence type="ECO:0000256" key="3">
    <source>
        <dbReference type="ARBA" id="ARBA00022989"/>
    </source>
</evidence>
<evidence type="ECO:0000259" key="7">
    <source>
        <dbReference type="Pfam" id="PF02931"/>
    </source>
</evidence>
<dbReference type="eggNOG" id="ENOG502SDIW">
    <property type="taxonomic scope" value="Eukaryota"/>
</dbReference>
<dbReference type="Pfam" id="PF02931">
    <property type="entry name" value="Neur_chan_LBD"/>
    <property type="match status" value="1"/>
</dbReference>
<keyword evidence="2 6" id="KW-0812">Transmembrane</keyword>
<evidence type="ECO:0000313" key="8">
    <source>
        <dbReference type="EnsemblProtists" id="EOD25755"/>
    </source>
</evidence>
<sequence>MASPLCSVSASSERPKGKGIVEVQPRVTIHSVNEIDVKAQTFEMDLQVELQWKDLGWLERMEQPDWMAAAKELGWQEQMRKTCWHPGLVLRNCKEKRDDAEVWFRVDRKEEVHDAQDRRIYFIARVHAVFRTKYRLHKFPFDMQWLTVRMGSSFEFVRFVRQGVSNQAEKPDFLDRAAFILEEYRPPDYVCVEAKPADKAASSSAIRYQDLNIKVAVQRNHWYYLMNVFLIDFALVGSSLFVLLVPPAQFEDRMGLSLTLLLTAVAFKELVNTYLPQISYSTILDKYVLAGFIMQVLVVVQNAVAKVEAGEHDILAFSDTMGFPLLFAYLVGYHLYFLCEAWRATREDAEYWVRKAGERSFEGQDRKEAYRWHRVHDVPPLEKEEEEEDVDEQQQQQQQQQSNEPRERVERAPVQPQKRGRQLRAANPTRLLRSVSPRFIRPAPNPYVQMPDQG</sequence>
<evidence type="ECO:0000256" key="2">
    <source>
        <dbReference type="ARBA" id="ARBA00022692"/>
    </source>
</evidence>
<feature type="compositionally biased region" description="Acidic residues" evidence="5">
    <location>
        <begin position="383"/>
        <end position="392"/>
    </location>
</feature>
<reference evidence="9" key="1">
    <citation type="journal article" date="2013" name="Nature">
        <title>Pan genome of the phytoplankton Emiliania underpins its global distribution.</title>
        <authorList>
            <person name="Read B.A."/>
            <person name="Kegel J."/>
            <person name="Klute M.J."/>
            <person name="Kuo A."/>
            <person name="Lefebvre S.C."/>
            <person name="Maumus F."/>
            <person name="Mayer C."/>
            <person name="Miller J."/>
            <person name="Monier A."/>
            <person name="Salamov A."/>
            <person name="Young J."/>
            <person name="Aguilar M."/>
            <person name="Claverie J.M."/>
            <person name="Frickenhaus S."/>
            <person name="Gonzalez K."/>
            <person name="Herman E.K."/>
            <person name="Lin Y.C."/>
            <person name="Napier J."/>
            <person name="Ogata H."/>
            <person name="Sarno A.F."/>
            <person name="Shmutz J."/>
            <person name="Schroeder D."/>
            <person name="de Vargas C."/>
            <person name="Verret F."/>
            <person name="von Dassow P."/>
            <person name="Valentin K."/>
            <person name="Van de Peer Y."/>
            <person name="Wheeler G."/>
            <person name="Dacks J.B."/>
            <person name="Delwiche C.F."/>
            <person name="Dyhrman S.T."/>
            <person name="Glockner G."/>
            <person name="John U."/>
            <person name="Richards T."/>
            <person name="Worden A.Z."/>
            <person name="Zhang X."/>
            <person name="Grigoriev I.V."/>
            <person name="Allen A.E."/>
            <person name="Bidle K."/>
            <person name="Borodovsky M."/>
            <person name="Bowler C."/>
            <person name="Brownlee C."/>
            <person name="Cock J.M."/>
            <person name="Elias M."/>
            <person name="Gladyshev V.N."/>
            <person name="Groth M."/>
            <person name="Guda C."/>
            <person name="Hadaegh A."/>
            <person name="Iglesias-Rodriguez M.D."/>
            <person name="Jenkins J."/>
            <person name="Jones B.M."/>
            <person name="Lawson T."/>
            <person name="Leese F."/>
            <person name="Lindquist E."/>
            <person name="Lobanov A."/>
            <person name="Lomsadze A."/>
            <person name="Malik S.B."/>
            <person name="Marsh M.E."/>
            <person name="Mackinder L."/>
            <person name="Mock T."/>
            <person name="Mueller-Roeber B."/>
            <person name="Pagarete A."/>
            <person name="Parker M."/>
            <person name="Probert I."/>
            <person name="Quesneville H."/>
            <person name="Raines C."/>
            <person name="Rensing S.A."/>
            <person name="Riano-Pachon D.M."/>
            <person name="Richier S."/>
            <person name="Rokitta S."/>
            <person name="Shiraiwa Y."/>
            <person name="Soanes D.M."/>
            <person name="van der Giezen M."/>
            <person name="Wahlund T.M."/>
            <person name="Williams B."/>
            <person name="Wilson W."/>
            <person name="Wolfe G."/>
            <person name="Wurch L.L."/>
        </authorList>
    </citation>
    <scope>NUCLEOTIDE SEQUENCE</scope>
</reference>
<dbReference type="GO" id="GO:0004888">
    <property type="term" value="F:transmembrane signaling receptor activity"/>
    <property type="evidence" value="ECO:0007669"/>
    <property type="project" value="InterPro"/>
</dbReference>
<feature type="transmembrane region" description="Helical" evidence="6">
    <location>
        <begin position="287"/>
        <end position="304"/>
    </location>
</feature>
<feature type="transmembrane region" description="Helical" evidence="6">
    <location>
        <begin position="222"/>
        <end position="244"/>
    </location>
</feature>
<dbReference type="Gene3D" id="2.70.170.10">
    <property type="entry name" value="Neurotransmitter-gated ion-channel ligand-binding domain"/>
    <property type="match status" value="1"/>
</dbReference>
<comment type="subcellular location">
    <subcellularLocation>
        <location evidence="1">Membrane</location>
        <topology evidence="1">Multi-pass membrane protein</topology>
    </subcellularLocation>
</comment>
<dbReference type="GO" id="GO:0016020">
    <property type="term" value="C:membrane"/>
    <property type="evidence" value="ECO:0007669"/>
    <property type="project" value="UniProtKB-SubCell"/>
</dbReference>
<dbReference type="InterPro" id="IPR006201">
    <property type="entry name" value="Neur_channel"/>
</dbReference>
<keyword evidence="9" id="KW-1185">Reference proteome</keyword>
<dbReference type="OMA" id="FKEPMEL"/>
<dbReference type="PANTHER" id="PTHR18945">
    <property type="entry name" value="NEUROTRANSMITTER GATED ION CHANNEL"/>
    <property type="match status" value="1"/>
</dbReference>
<feature type="transmembrane region" description="Helical" evidence="6">
    <location>
        <begin position="256"/>
        <end position="275"/>
    </location>
</feature>
<feature type="domain" description="Neurotransmitter-gated ion-channel ligand-binding" evidence="7">
    <location>
        <begin position="11"/>
        <end position="219"/>
    </location>
</feature>
<dbReference type="InterPro" id="IPR036734">
    <property type="entry name" value="Neur_chan_lig-bd_sf"/>
</dbReference>
<dbReference type="SUPFAM" id="SSF90112">
    <property type="entry name" value="Neurotransmitter-gated ion-channel transmembrane pore"/>
    <property type="match status" value="1"/>
</dbReference>
<dbReference type="GeneID" id="17271301"/>
<dbReference type="AlphaFoldDB" id="A0A0D3JQH0"/>
<evidence type="ECO:0000313" key="9">
    <source>
        <dbReference type="Proteomes" id="UP000013827"/>
    </source>
</evidence>
<evidence type="ECO:0000256" key="4">
    <source>
        <dbReference type="ARBA" id="ARBA00023136"/>
    </source>
</evidence>
<evidence type="ECO:0000256" key="5">
    <source>
        <dbReference type="SAM" id="MobiDB-lite"/>
    </source>
</evidence>
<keyword evidence="4 6" id="KW-0472">Membrane</keyword>
<dbReference type="HOGENOM" id="CLU_603306_0_0_1"/>
<dbReference type="InterPro" id="IPR006202">
    <property type="entry name" value="Neur_chan_lig-bd"/>
</dbReference>
<keyword evidence="3 6" id="KW-1133">Transmembrane helix</keyword>
<accession>A0A0D3JQH0</accession>
<dbReference type="InterPro" id="IPR036719">
    <property type="entry name" value="Neuro-gated_channel_TM_sf"/>
</dbReference>
<evidence type="ECO:0000256" key="1">
    <source>
        <dbReference type="ARBA" id="ARBA00004141"/>
    </source>
</evidence>
<name>A0A0D3JQH0_EMIH1</name>
<dbReference type="PaxDb" id="2903-EOD25755"/>
<dbReference type="Gene3D" id="1.20.58.390">
    <property type="entry name" value="Neurotransmitter-gated ion-channel transmembrane domain"/>
    <property type="match status" value="1"/>
</dbReference>